<dbReference type="PANTHER" id="PTHR33359">
    <property type="entry name" value="MOLYBDOPTERIN SYNTHASE SULFUR CARRIER SUBUNIT"/>
    <property type="match status" value="1"/>
</dbReference>
<name>A0A3B1ARY4_9ZZZZ</name>
<organism evidence="2">
    <name type="scientific">hydrothermal vent metagenome</name>
    <dbReference type="NCBI Taxonomy" id="652676"/>
    <lineage>
        <taxon>unclassified sequences</taxon>
        <taxon>metagenomes</taxon>
        <taxon>ecological metagenomes</taxon>
    </lineage>
</organism>
<evidence type="ECO:0008006" key="3">
    <source>
        <dbReference type="Google" id="ProtNLM"/>
    </source>
</evidence>
<sequence length="83" mass="9460">MDLLYFAHVRENIGCSSEQISLPDNISDVRGLMDHLRAKGRNYQSAFENEDIIRVAVNQLYVNFDHVISEKDEIAFFPPMTGG</sequence>
<dbReference type="NCBIfam" id="TIGR01682">
    <property type="entry name" value="moaD"/>
    <property type="match status" value="1"/>
</dbReference>
<dbReference type="InterPro" id="IPR003749">
    <property type="entry name" value="ThiS/MoaD-like"/>
</dbReference>
<dbReference type="InterPro" id="IPR012675">
    <property type="entry name" value="Beta-grasp_dom_sf"/>
</dbReference>
<gene>
    <name evidence="2" type="ORF">MNBD_ALPHA03-355</name>
</gene>
<dbReference type="SUPFAM" id="SSF54285">
    <property type="entry name" value="MoaD/ThiS"/>
    <property type="match status" value="1"/>
</dbReference>
<protein>
    <recommendedName>
        <fullName evidence="3">Molybdopterin synthase sulfur carrier subunit</fullName>
    </recommendedName>
</protein>
<dbReference type="GO" id="GO:0000166">
    <property type="term" value="F:nucleotide binding"/>
    <property type="evidence" value="ECO:0007669"/>
    <property type="project" value="UniProtKB-KW"/>
</dbReference>
<dbReference type="AlphaFoldDB" id="A0A3B1ARY4"/>
<dbReference type="Pfam" id="PF02597">
    <property type="entry name" value="ThiS"/>
    <property type="match status" value="1"/>
</dbReference>
<dbReference type="PANTHER" id="PTHR33359:SF1">
    <property type="entry name" value="MOLYBDOPTERIN SYNTHASE SULFUR CARRIER SUBUNIT"/>
    <property type="match status" value="1"/>
</dbReference>
<reference evidence="2" key="1">
    <citation type="submission" date="2018-06" db="EMBL/GenBank/DDBJ databases">
        <authorList>
            <person name="Zhirakovskaya E."/>
        </authorList>
    </citation>
    <scope>NUCLEOTIDE SEQUENCE</scope>
</reference>
<proteinExistence type="predicted"/>
<dbReference type="GO" id="GO:1990133">
    <property type="term" value="C:molybdopterin adenylyltransferase complex"/>
    <property type="evidence" value="ECO:0007669"/>
    <property type="project" value="TreeGrafter"/>
</dbReference>
<dbReference type="Gene3D" id="3.10.20.30">
    <property type="match status" value="1"/>
</dbReference>
<dbReference type="GO" id="GO:0006777">
    <property type="term" value="P:Mo-molybdopterin cofactor biosynthetic process"/>
    <property type="evidence" value="ECO:0007669"/>
    <property type="project" value="InterPro"/>
</dbReference>
<keyword evidence="1" id="KW-0547">Nucleotide-binding</keyword>
<dbReference type="InterPro" id="IPR016155">
    <property type="entry name" value="Mopterin_synth/thiamin_S_b"/>
</dbReference>
<evidence type="ECO:0000313" key="2">
    <source>
        <dbReference type="EMBL" id="VAX02613.1"/>
    </source>
</evidence>
<evidence type="ECO:0000256" key="1">
    <source>
        <dbReference type="ARBA" id="ARBA00022741"/>
    </source>
</evidence>
<dbReference type="CDD" id="cd00754">
    <property type="entry name" value="Ubl_MoaD"/>
    <property type="match status" value="1"/>
</dbReference>
<dbReference type="EMBL" id="UOFW01000018">
    <property type="protein sequence ID" value="VAX02613.1"/>
    <property type="molecule type" value="Genomic_DNA"/>
</dbReference>
<dbReference type="InterPro" id="IPR044672">
    <property type="entry name" value="MOCS2A"/>
</dbReference>
<accession>A0A3B1ARY4</accession>